<protein>
    <submittedName>
        <fullName evidence="2">Uncharacterized protein</fullName>
    </submittedName>
</protein>
<reference evidence="2 3" key="1">
    <citation type="submission" date="2022-11" db="EMBL/GenBank/DDBJ databases">
        <title>Desulfobotulus tamanensis H1 sp. nov. - anaerobic, alkaliphilic, sulphate reducing bacterium isolated from terrestrial mud volcano.</title>
        <authorList>
            <person name="Frolova A."/>
            <person name="Merkel A.Y."/>
            <person name="Slobodkin A.I."/>
        </authorList>
    </citation>
    <scope>NUCLEOTIDE SEQUENCE [LARGE SCALE GENOMIC DNA]</scope>
    <source>
        <strain evidence="2 3">H1</strain>
    </source>
</reference>
<comment type="caution">
    <text evidence="2">The sequence shown here is derived from an EMBL/GenBank/DDBJ whole genome shotgun (WGS) entry which is preliminary data.</text>
</comment>
<evidence type="ECO:0000256" key="1">
    <source>
        <dbReference type="SAM" id="MobiDB-lite"/>
    </source>
</evidence>
<evidence type="ECO:0000313" key="2">
    <source>
        <dbReference type="EMBL" id="MCW7753147.1"/>
    </source>
</evidence>
<evidence type="ECO:0000313" key="3">
    <source>
        <dbReference type="Proteomes" id="UP001209681"/>
    </source>
</evidence>
<sequence>MNNGIQVTRSQWQAAGTGNLTQKFSYRTAREHSMEKKEGQIPAHTRIVSSVLRQESPEP</sequence>
<keyword evidence="3" id="KW-1185">Reference proteome</keyword>
<proteinExistence type="predicted"/>
<dbReference type="EMBL" id="JAPFPW010000003">
    <property type="protein sequence ID" value="MCW7753147.1"/>
    <property type="molecule type" value="Genomic_DNA"/>
</dbReference>
<feature type="compositionally biased region" description="Basic and acidic residues" evidence="1">
    <location>
        <begin position="29"/>
        <end position="39"/>
    </location>
</feature>
<gene>
    <name evidence="2" type="ORF">OOT00_04010</name>
</gene>
<name>A0ABT3N6R5_9BACT</name>
<dbReference type="Proteomes" id="UP001209681">
    <property type="component" value="Unassembled WGS sequence"/>
</dbReference>
<accession>A0ABT3N6R5</accession>
<organism evidence="2 3">
    <name type="scientific">Desulfobotulus pelophilus</name>
    <dbReference type="NCBI Taxonomy" id="2823377"/>
    <lineage>
        <taxon>Bacteria</taxon>
        <taxon>Pseudomonadati</taxon>
        <taxon>Thermodesulfobacteriota</taxon>
        <taxon>Desulfobacteria</taxon>
        <taxon>Desulfobacterales</taxon>
        <taxon>Desulfobacteraceae</taxon>
        <taxon>Desulfobotulus</taxon>
    </lineage>
</organism>
<dbReference type="RefSeq" id="WP_265424004.1">
    <property type="nucleotide sequence ID" value="NZ_JAPFPW010000003.1"/>
</dbReference>
<feature type="region of interest" description="Disordered" evidence="1">
    <location>
        <begin position="29"/>
        <end position="59"/>
    </location>
</feature>